<dbReference type="InterPro" id="IPR044068">
    <property type="entry name" value="CB"/>
</dbReference>
<dbReference type="PANTHER" id="PTHR30629">
    <property type="entry name" value="PROPHAGE INTEGRASE"/>
    <property type="match status" value="1"/>
</dbReference>
<feature type="domain" description="Tyr recombinase" evidence="6">
    <location>
        <begin position="201"/>
        <end position="390"/>
    </location>
</feature>
<accession>A0A081RAC6</accession>
<dbReference type="PATRIC" id="fig|46429.4.peg.3556"/>
<dbReference type="PROSITE" id="PS51898">
    <property type="entry name" value="TYR_RECOMBINASE"/>
    <property type="match status" value="1"/>
</dbReference>
<name>A0A081RAC6_SPHCR</name>
<dbReference type="Gene3D" id="1.10.443.10">
    <property type="entry name" value="Intergrase catalytic core"/>
    <property type="match status" value="1"/>
</dbReference>
<comment type="similarity">
    <text evidence="1">Belongs to the 'phage' integrase family.</text>
</comment>
<dbReference type="CDD" id="cd00801">
    <property type="entry name" value="INT_P4_C"/>
    <property type="match status" value="1"/>
</dbReference>
<dbReference type="AlphaFoldDB" id="A0A081RAC6"/>
<dbReference type="Pfam" id="PF00589">
    <property type="entry name" value="Phage_integrase"/>
    <property type="match status" value="1"/>
</dbReference>
<dbReference type="Proteomes" id="UP000028411">
    <property type="component" value="Unassembled WGS sequence"/>
</dbReference>
<dbReference type="InterPro" id="IPR002104">
    <property type="entry name" value="Integrase_catalytic"/>
</dbReference>
<evidence type="ECO:0000256" key="4">
    <source>
        <dbReference type="ARBA" id="ARBA00023172"/>
    </source>
</evidence>
<evidence type="ECO:0000256" key="5">
    <source>
        <dbReference type="PROSITE-ProRule" id="PRU01248"/>
    </source>
</evidence>
<dbReference type="Gene3D" id="3.30.160.390">
    <property type="entry name" value="Integrase, DNA-binding domain"/>
    <property type="match status" value="1"/>
</dbReference>
<evidence type="ECO:0000256" key="3">
    <source>
        <dbReference type="ARBA" id="ARBA00023125"/>
    </source>
</evidence>
<dbReference type="GO" id="GO:0003677">
    <property type="term" value="F:DNA binding"/>
    <property type="evidence" value="ECO:0007669"/>
    <property type="project" value="UniProtKB-UniRule"/>
</dbReference>
<dbReference type="GO" id="GO:0006310">
    <property type="term" value="P:DNA recombination"/>
    <property type="evidence" value="ECO:0007669"/>
    <property type="project" value="UniProtKB-KW"/>
</dbReference>
<evidence type="ECO:0000313" key="8">
    <source>
        <dbReference type="EMBL" id="KEQ52149.1"/>
    </source>
</evidence>
<dbReference type="InterPro" id="IPR038488">
    <property type="entry name" value="Integrase_DNA-bd_sf"/>
</dbReference>
<comment type="caution">
    <text evidence="8">The sequence shown here is derived from an EMBL/GenBank/DDBJ whole genome shotgun (WGS) entry which is preliminary data.</text>
</comment>
<dbReference type="InterPro" id="IPR025166">
    <property type="entry name" value="Integrase_DNA_bind_dom"/>
</dbReference>
<evidence type="ECO:0000256" key="2">
    <source>
        <dbReference type="ARBA" id="ARBA00022908"/>
    </source>
</evidence>
<proteinExistence type="inferred from homology"/>
<evidence type="ECO:0000259" key="6">
    <source>
        <dbReference type="PROSITE" id="PS51898"/>
    </source>
</evidence>
<dbReference type="eggNOG" id="COG0582">
    <property type="taxonomic scope" value="Bacteria"/>
</dbReference>
<dbReference type="InterPro" id="IPR053876">
    <property type="entry name" value="Phage_int_M"/>
</dbReference>
<sequence>MLTDQLLNTLVALDKPIKKSDGGGLHIFVVPFGRKRWLLAYRFDGKQKTIDGGEYPAVSLNRARVWREEMKNLLAAGTDPIAHKKEAKFQAVADKVTFEMLAREWIEARRPAWSPRYARLIEGRLNNDILPVIGDKPIRSILPRTMLEALRVIEARGSYEMAHRIKNHCSEIFRYGIPDGRCETDPCRDLSAAMIKPSPVRHRAKIEIKDLPEFYARLNADAGSELSHLALRWTILTMVRTQETRFAQWNEFEGLGSDEPLWRIPPERMKMRSEHLVPLPPQAVDLLRRIRDINPYGKAGNERLGKYLFPVAGSRSDTISENRMLDVMYRMGLRGKATVHGFRSLASTVLNESGHFMPDWIEMQLAHMPRGVRGVYNAARYLSHRRKMMAWWAKYLDAAEEAAPIALEGFKVAQRKQEKALAWFQAPW</sequence>
<dbReference type="OrthoDB" id="7388552at2"/>
<dbReference type="PANTHER" id="PTHR30629:SF2">
    <property type="entry name" value="PROPHAGE INTEGRASE INTS-RELATED"/>
    <property type="match status" value="1"/>
</dbReference>
<dbReference type="RefSeq" id="WP_037455010.1">
    <property type="nucleotide sequence ID" value="NZ_JFHR01000050.1"/>
</dbReference>
<protein>
    <submittedName>
        <fullName evidence="8">Putative phage integrase</fullName>
    </submittedName>
</protein>
<keyword evidence="2" id="KW-0229">DNA integration</keyword>
<dbReference type="InterPro" id="IPR013762">
    <property type="entry name" value="Integrase-like_cat_sf"/>
</dbReference>
<gene>
    <name evidence="8" type="ORF">BV95_03566</name>
</gene>
<evidence type="ECO:0000259" key="7">
    <source>
        <dbReference type="PROSITE" id="PS51900"/>
    </source>
</evidence>
<feature type="domain" description="Core-binding (CB)" evidence="7">
    <location>
        <begin position="96"/>
        <end position="177"/>
    </location>
</feature>
<dbReference type="GO" id="GO:0015074">
    <property type="term" value="P:DNA integration"/>
    <property type="evidence" value="ECO:0007669"/>
    <property type="project" value="UniProtKB-KW"/>
</dbReference>
<dbReference type="PROSITE" id="PS51900">
    <property type="entry name" value="CB"/>
    <property type="match status" value="1"/>
</dbReference>
<reference evidence="8 9" key="1">
    <citation type="submission" date="2014-02" db="EMBL/GenBank/DDBJ databases">
        <title>Whole genome sequence of Sphingobium chlorophenolicum NBRC 16172.</title>
        <authorList>
            <person name="Gan H.M."/>
            <person name="Gan H.Y."/>
            <person name="Chew T.H."/>
            <person name="Savka M.A."/>
        </authorList>
    </citation>
    <scope>NUCLEOTIDE SEQUENCE [LARGE SCALE GENOMIC DNA]</scope>
    <source>
        <strain evidence="8 9">NBRC 16172</strain>
    </source>
</reference>
<dbReference type="EMBL" id="JFHR01000050">
    <property type="protein sequence ID" value="KEQ52149.1"/>
    <property type="molecule type" value="Genomic_DNA"/>
</dbReference>
<dbReference type="Pfam" id="PF13356">
    <property type="entry name" value="Arm-DNA-bind_3"/>
    <property type="match status" value="1"/>
</dbReference>
<dbReference type="Pfam" id="PF22022">
    <property type="entry name" value="Phage_int_M"/>
    <property type="match status" value="1"/>
</dbReference>
<dbReference type="InterPro" id="IPR011010">
    <property type="entry name" value="DNA_brk_join_enz"/>
</dbReference>
<organism evidence="8 9">
    <name type="scientific">Sphingobium chlorophenolicum</name>
    <dbReference type="NCBI Taxonomy" id="46429"/>
    <lineage>
        <taxon>Bacteria</taxon>
        <taxon>Pseudomonadati</taxon>
        <taxon>Pseudomonadota</taxon>
        <taxon>Alphaproteobacteria</taxon>
        <taxon>Sphingomonadales</taxon>
        <taxon>Sphingomonadaceae</taxon>
        <taxon>Sphingobium</taxon>
    </lineage>
</organism>
<keyword evidence="4" id="KW-0233">DNA recombination</keyword>
<dbReference type="SUPFAM" id="SSF56349">
    <property type="entry name" value="DNA breaking-rejoining enzymes"/>
    <property type="match status" value="1"/>
</dbReference>
<dbReference type="InterPro" id="IPR050808">
    <property type="entry name" value="Phage_Integrase"/>
</dbReference>
<evidence type="ECO:0000313" key="9">
    <source>
        <dbReference type="Proteomes" id="UP000028411"/>
    </source>
</evidence>
<dbReference type="InterPro" id="IPR010998">
    <property type="entry name" value="Integrase_recombinase_N"/>
</dbReference>
<dbReference type="Gene3D" id="1.10.150.130">
    <property type="match status" value="1"/>
</dbReference>
<evidence type="ECO:0000256" key="1">
    <source>
        <dbReference type="ARBA" id="ARBA00008857"/>
    </source>
</evidence>
<keyword evidence="3 5" id="KW-0238">DNA-binding</keyword>